<dbReference type="Proteomes" id="UP000524404">
    <property type="component" value="Unassembled WGS sequence"/>
</dbReference>
<keyword evidence="1" id="KW-0812">Transmembrane</keyword>
<evidence type="ECO:0000313" key="3">
    <source>
        <dbReference type="Proteomes" id="UP000524404"/>
    </source>
</evidence>
<keyword evidence="1" id="KW-0472">Membrane</keyword>
<name>A0A841ELI4_9BACT</name>
<feature type="transmembrane region" description="Helical" evidence="1">
    <location>
        <begin position="51"/>
        <end position="68"/>
    </location>
</feature>
<evidence type="ECO:0000256" key="1">
    <source>
        <dbReference type="SAM" id="Phobius"/>
    </source>
</evidence>
<dbReference type="RefSeq" id="WP_184134426.1">
    <property type="nucleotide sequence ID" value="NZ_JACHKT010000016.1"/>
</dbReference>
<sequence length="91" mass="10386">MFEKKDYTQLTLEELLIEEKKMKKNESFTPVSIGILVGTMLYGLLKNGSGFFFISILIILIGGIYQNSKIQKQNLKDIQAEINNKNGEKDK</sequence>
<gene>
    <name evidence="2" type="ORF">HNP25_002455</name>
</gene>
<reference evidence="2 3" key="1">
    <citation type="submission" date="2020-08" db="EMBL/GenBank/DDBJ databases">
        <title>Functional genomics of gut bacteria from endangered species of beetles.</title>
        <authorList>
            <person name="Carlos-Shanley C."/>
        </authorList>
    </citation>
    <scope>NUCLEOTIDE SEQUENCE [LARGE SCALE GENOMIC DNA]</scope>
    <source>
        <strain evidence="2 3">S00070</strain>
    </source>
</reference>
<protein>
    <submittedName>
        <fullName evidence="2">Uncharacterized protein</fullName>
    </submittedName>
</protein>
<keyword evidence="1" id="KW-1133">Transmembrane helix</keyword>
<accession>A0A841ELI4</accession>
<comment type="caution">
    <text evidence="2">The sequence shown here is derived from an EMBL/GenBank/DDBJ whole genome shotgun (WGS) entry which is preliminary data.</text>
</comment>
<organism evidence="2 3">
    <name type="scientific">Arcicella rosea</name>
    <dbReference type="NCBI Taxonomy" id="502909"/>
    <lineage>
        <taxon>Bacteria</taxon>
        <taxon>Pseudomonadati</taxon>
        <taxon>Bacteroidota</taxon>
        <taxon>Cytophagia</taxon>
        <taxon>Cytophagales</taxon>
        <taxon>Flectobacillaceae</taxon>
        <taxon>Arcicella</taxon>
    </lineage>
</organism>
<dbReference type="EMBL" id="JACHKT010000016">
    <property type="protein sequence ID" value="MBB6003796.1"/>
    <property type="molecule type" value="Genomic_DNA"/>
</dbReference>
<proteinExistence type="predicted"/>
<keyword evidence="3" id="KW-1185">Reference proteome</keyword>
<evidence type="ECO:0000313" key="2">
    <source>
        <dbReference type="EMBL" id="MBB6003796.1"/>
    </source>
</evidence>
<dbReference type="AlphaFoldDB" id="A0A841ELI4"/>
<feature type="transmembrane region" description="Helical" evidence="1">
    <location>
        <begin position="27"/>
        <end position="45"/>
    </location>
</feature>